<feature type="domain" description="Thyroglobulin type-1" evidence="6">
    <location>
        <begin position="122"/>
        <end position="196"/>
    </location>
</feature>
<dbReference type="SMART" id="SM00211">
    <property type="entry name" value="TY"/>
    <property type="match status" value="3"/>
</dbReference>
<reference evidence="7" key="3">
    <citation type="submission" date="2025-09" db="UniProtKB">
        <authorList>
            <consortium name="Ensembl"/>
        </authorList>
    </citation>
    <scope>IDENTIFICATION</scope>
</reference>
<feature type="disulfide bond" evidence="5">
    <location>
        <begin position="159"/>
        <end position="166"/>
    </location>
</feature>
<proteinExistence type="predicted"/>
<feature type="disulfide bond" evidence="5">
    <location>
        <begin position="11"/>
        <end position="18"/>
    </location>
</feature>
<evidence type="ECO:0000313" key="7">
    <source>
        <dbReference type="Ensembl" id="ENSCSAVP00000000777.1"/>
    </source>
</evidence>
<evidence type="ECO:0000259" key="6">
    <source>
        <dbReference type="PROSITE" id="PS51162"/>
    </source>
</evidence>
<dbReference type="Pfam" id="PF00086">
    <property type="entry name" value="Thyroglobulin_1"/>
    <property type="match status" value="3"/>
</dbReference>
<evidence type="ECO:0000256" key="5">
    <source>
        <dbReference type="PROSITE-ProRule" id="PRU00500"/>
    </source>
</evidence>
<feature type="domain" description="Thyroglobulin type-1" evidence="6">
    <location>
        <begin position="59"/>
        <end position="121"/>
    </location>
</feature>
<dbReference type="Gene3D" id="4.10.800.10">
    <property type="entry name" value="Thyroglobulin type-1"/>
    <property type="match status" value="3"/>
</dbReference>
<reference evidence="7" key="2">
    <citation type="submission" date="2025-08" db="UniProtKB">
        <authorList>
            <consortium name="Ensembl"/>
        </authorList>
    </citation>
    <scope>IDENTIFICATION</scope>
</reference>
<keyword evidence="2" id="KW-0964">Secreted</keyword>
<evidence type="ECO:0000313" key="8">
    <source>
        <dbReference type="Proteomes" id="UP000007875"/>
    </source>
</evidence>
<dbReference type="SUPFAM" id="SSF57610">
    <property type="entry name" value="Thyroglobulin type-1 domain"/>
    <property type="match status" value="3"/>
</dbReference>
<evidence type="ECO:0000256" key="3">
    <source>
        <dbReference type="ARBA" id="ARBA00022737"/>
    </source>
</evidence>
<evidence type="ECO:0000256" key="1">
    <source>
        <dbReference type="ARBA" id="ARBA00004613"/>
    </source>
</evidence>
<name>H2Y629_CIOSA</name>
<dbReference type="CDD" id="cd00191">
    <property type="entry name" value="TY"/>
    <property type="match status" value="2"/>
</dbReference>
<dbReference type="GeneTree" id="ENSGT00940000156318"/>
<dbReference type="PROSITE" id="PS51162">
    <property type="entry name" value="THYROGLOBULIN_1_2"/>
    <property type="match status" value="3"/>
</dbReference>
<feature type="domain" description="Thyroglobulin type-1" evidence="6">
    <location>
        <begin position="1"/>
        <end position="44"/>
    </location>
</feature>
<dbReference type="Ensembl" id="ENSCSAVT00000000785.1">
    <property type="protein sequence ID" value="ENSCSAVP00000000777.1"/>
    <property type="gene ID" value="ENSCSAVG00000000437.1"/>
</dbReference>
<dbReference type="AlphaFoldDB" id="H2Y629"/>
<comment type="caution">
    <text evidence="5">Lacks conserved residue(s) required for the propagation of feature annotation.</text>
</comment>
<dbReference type="PANTHER" id="PTHR12352">
    <property type="entry name" value="SECRETED MODULAR CALCIUM-BINDING PROTEIN"/>
    <property type="match status" value="1"/>
</dbReference>
<dbReference type="InterPro" id="IPR051950">
    <property type="entry name" value="Dev_reg/Prot_inhib"/>
</dbReference>
<dbReference type="GO" id="GO:0005604">
    <property type="term" value="C:basement membrane"/>
    <property type="evidence" value="ECO:0007669"/>
    <property type="project" value="TreeGrafter"/>
</dbReference>
<dbReference type="Proteomes" id="UP000007875">
    <property type="component" value="Unassembled WGS sequence"/>
</dbReference>
<protein>
    <recommendedName>
        <fullName evidence="6">Thyroglobulin type-1 domain-containing protein</fullName>
    </recommendedName>
</protein>
<dbReference type="PANTHER" id="PTHR12352:SF3">
    <property type="entry name" value="NIDOGEN-2"/>
    <property type="match status" value="1"/>
</dbReference>
<dbReference type="InterPro" id="IPR000716">
    <property type="entry name" value="Thyroglobulin_1"/>
</dbReference>
<dbReference type="HOGENOM" id="CLU_1126689_0_0_1"/>
<dbReference type="GO" id="GO:0005615">
    <property type="term" value="C:extracellular space"/>
    <property type="evidence" value="ECO:0007669"/>
    <property type="project" value="TreeGrafter"/>
</dbReference>
<sequence>MPDGTYAPRQCNGFTQVCWCVDTDSGAAIEGTETQPDQGYLLDCTATEVHQPELPPDDLTLCQTDRWEAERANTRGAEEVFSPLCTAAGAYEPLQYHIEGYFTCVDFNGVEVSRHDSQVDCLTPCRRQAYYAETDNLFSGTSTFVPQCDENGAFSSVQCDAASRTCHCVGDNGEEIPNTKITTNNPELVTSTQLECDRYNPSVVRPNTAARLIFAQGMGVNSVLLPVASDSASTRLYSRTGRTAIGV</sequence>
<accession>H2Y629</accession>
<evidence type="ECO:0000256" key="4">
    <source>
        <dbReference type="ARBA" id="ARBA00023157"/>
    </source>
</evidence>
<evidence type="ECO:0000256" key="2">
    <source>
        <dbReference type="ARBA" id="ARBA00022525"/>
    </source>
</evidence>
<keyword evidence="3" id="KW-0677">Repeat</keyword>
<comment type="subcellular location">
    <subcellularLocation>
        <location evidence="1">Secreted</location>
    </subcellularLocation>
</comment>
<keyword evidence="8" id="KW-1185">Reference proteome</keyword>
<dbReference type="InterPro" id="IPR036857">
    <property type="entry name" value="Thyroglobulin_1_sf"/>
</dbReference>
<keyword evidence="4 5" id="KW-1015">Disulfide bond</keyword>
<organism evidence="7 8">
    <name type="scientific">Ciona savignyi</name>
    <name type="common">Pacific transparent sea squirt</name>
    <dbReference type="NCBI Taxonomy" id="51511"/>
    <lineage>
        <taxon>Eukaryota</taxon>
        <taxon>Metazoa</taxon>
        <taxon>Chordata</taxon>
        <taxon>Tunicata</taxon>
        <taxon>Ascidiacea</taxon>
        <taxon>Phlebobranchia</taxon>
        <taxon>Cionidae</taxon>
        <taxon>Ciona</taxon>
    </lineage>
</organism>
<dbReference type="GO" id="GO:0007160">
    <property type="term" value="P:cell-matrix adhesion"/>
    <property type="evidence" value="ECO:0007669"/>
    <property type="project" value="TreeGrafter"/>
</dbReference>
<reference evidence="8" key="1">
    <citation type="submission" date="2003-08" db="EMBL/GenBank/DDBJ databases">
        <authorList>
            <person name="Birren B."/>
            <person name="Nusbaum C."/>
            <person name="Abebe A."/>
            <person name="Abouelleil A."/>
            <person name="Adekoya E."/>
            <person name="Ait-zahra M."/>
            <person name="Allen N."/>
            <person name="Allen T."/>
            <person name="An P."/>
            <person name="Anderson M."/>
            <person name="Anderson S."/>
            <person name="Arachchi H."/>
            <person name="Armbruster J."/>
            <person name="Bachantsang P."/>
            <person name="Baldwin J."/>
            <person name="Barry A."/>
            <person name="Bayul T."/>
            <person name="Blitshsteyn B."/>
            <person name="Bloom T."/>
            <person name="Blye J."/>
            <person name="Boguslavskiy L."/>
            <person name="Borowsky M."/>
            <person name="Boukhgalter B."/>
            <person name="Brunache A."/>
            <person name="Butler J."/>
            <person name="Calixte N."/>
            <person name="Calvo S."/>
            <person name="Camarata J."/>
            <person name="Campo K."/>
            <person name="Chang J."/>
            <person name="Cheshatsang Y."/>
            <person name="Citroen M."/>
            <person name="Collymore A."/>
            <person name="Considine T."/>
            <person name="Cook A."/>
            <person name="Cooke P."/>
            <person name="Corum B."/>
            <person name="Cuomo C."/>
            <person name="David R."/>
            <person name="Dawoe T."/>
            <person name="Degray S."/>
            <person name="Dodge S."/>
            <person name="Dooley K."/>
            <person name="Dorje P."/>
            <person name="Dorjee K."/>
            <person name="Dorris L."/>
            <person name="Duffey N."/>
            <person name="Dupes A."/>
            <person name="Elkins T."/>
            <person name="Engels R."/>
            <person name="Erickson J."/>
            <person name="Farina A."/>
            <person name="Faro S."/>
            <person name="Ferreira P."/>
            <person name="Fischer H."/>
            <person name="Fitzgerald M."/>
            <person name="Foley K."/>
            <person name="Gage D."/>
            <person name="Galagan J."/>
            <person name="Gearin G."/>
            <person name="Gnerre S."/>
            <person name="Gnirke A."/>
            <person name="Goyette A."/>
            <person name="Graham J."/>
            <person name="Grandbois E."/>
            <person name="Gyaltsen K."/>
            <person name="Hafez N."/>
            <person name="Hagopian D."/>
            <person name="Hagos B."/>
            <person name="Hall J."/>
            <person name="Hatcher B."/>
            <person name="Heller A."/>
            <person name="Higgins H."/>
            <person name="Honan T."/>
            <person name="Horn A."/>
            <person name="Houde N."/>
            <person name="Hughes L."/>
            <person name="Hulme W."/>
            <person name="Husby E."/>
            <person name="Iliev I."/>
            <person name="Jaffe D."/>
            <person name="Jones C."/>
            <person name="Kamal M."/>
            <person name="Kamat A."/>
            <person name="Kamvysselis M."/>
            <person name="Karlsson E."/>
            <person name="Kells C."/>
            <person name="Kieu A."/>
            <person name="Kisner P."/>
            <person name="Kodira C."/>
            <person name="Kulbokas E."/>
            <person name="Labutti K."/>
            <person name="Lama D."/>
            <person name="Landers T."/>
            <person name="Leger J."/>
            <person name="Levine S."/>
            <person name="Lewis D."/>
            <person name="Lewis T."/>
            <person name="Lindblad-toh K."/>
            <person name="Liu X."/>
            <person name="Lokyitsang T."/>
            <person name="Lokyitsang Y."/>
            <person name="Lucien O."/>
            <person name="Lui A."/>
            <person name="Ma L.J."/>
            <person name="Mabbitt R."/>
            <person name="Macdonald J."/>
            <person name="Maclean C."/>
            <person name="Major J."/>
            <person name="Manning J."/>
            <person name="Marabella R."/>
            <person name="Maru K."/>
            <person name="Matthews C."/>
            <person name="Mauceli E."/>
            <person name="Mccarthy M."/>
            <person name="Mcdonough S."/>
            <person name="Mcghee T."/>
            <person name="Meldrim J."/>
            <person name="Meneus L."/>
            <person name="Mesirov J."/>
            <person name="Mihalev A."/>
            <person name="Mihova T."/>
            <person name="Mikkelsen T."/>
            <person name="Mlenga V."/>
            <person name="Moru K."/>
            <person name="Mozes J."/>
            <person name="Mulrain L."/>
            <person name="Munson G."/>
            <person name="Naylor J."/>
            <person name="Newes C."/>
            <person name="Nguyen C."/>
            <person name="Nguyen N."/>
            <person name="Nguyen T."/>
            <person name="Nicol R."/>
            <person name="Nielsen C."/>
            <person name="Nizzari M."/>
            <person name="Norbu C."/>
            <person name="Norbu N."/>
            <person name="O'donnell P."/>
            <person name="Okoawo O."/>
            <person name="O'leary S."/>
            <person name="Omotosho B."/>
            <person name="O'neill K."/>
            <person name="Osman S."/>
            <person name="Parker S."/>
            <person name="Perrin D."/>
            <person name="Phunkhang P."/>
            <person name="Piqani B."/>
            <person name="Purcell S."/>
            <person name="Rachupka T."/>
            <person name="Ramasamy U."/>
            <person name="Rameau R."/>
            <person name="Ray V."/>
            <person name="Raymond C."/>
            <person name="Retta R."/>
            <person name="Richardson S."/>
            <person name="Rise C."/>
            <person name="Rodriguez J."/>
            <person name="Rogers J."/>
            <person name="Rogov P."/>
            <person name="Rutman M."/>
            <person name="Schupbach R."/>
            <person name="Seaman C."/>
            <person name="Settipalli S."/>
            <person name="Sharpe T."/>
            <person name="Sheridan J."/>
            <person name="Sherpa N."/>
            <person name="Shi J."/>
            <person name="Smirnov S."/>
            <person name="Smith C."/>
            <person name="Sougnez C."/>
            <person name="Spencer B."/>
            <person name="Stalker J."/>
            <person name="Stange-thomann N."/>
            <person name="Stavropoulos S."/>
            <person name="Stetson K."/>
            <person name="Stone C."/>
            <person name="Stone S."/>
            <person name="Stubbs M."/>
            <person name="Talamas J."/>
            <person name="Tchuinga P."/>
            <person name="Tenzing P."/>
            <person name="Tesfaye S."/>
            <person name="Theodore J."/>
            <person name="Thoulutsang Y."/>
            <person name="Topham K."/>
            <person name="Towey S."/>
            <person name="Tsamla T."/>
            <person name="Tsomo N."/>
            <person name="Vallee D."/>
            <person name="Vassiliev H."/>
            <person name="Venkataraman V."/>
            <person name="Vinson J."/>
            <person name="Vo A."/>
            <person name="Wade C."/>
            <person name="Wang S."/>
            <person name="Wangchuk T."/>
            <person name="Wangdi T."/>
            <person name="Whittaker C."/>
            <person name="Wilkinson J."/>
            <person name="Wu Y."/>
            <person name="Wyman D."/>
            <person name="Yadav S."/>
            <person name="Yang S."/>
            <person name="Yang X."/>
            <person name="Yeager S."/>
            <person name="Yee E."/>
            <person name="Young G."/>
            <person name="Zainoun J."/>
            <person name="Zembeck L."/>
            <person name="Zimmer A."/>
            <person name="Zody M."/>
            <person name="Lander E."/>
        </authorList>
    </citation>
    <scope>NUCLEOTIDE SEQUENCE [LARGE SCALE GENOMIC DNA]</scope>
</reference>